<evidence type="ECO:0000313" key="13">
    <source>
        <dbReference type="Proteomes" id="UP000838756"/>
    </source>
</evidence>
<evidence type="ECO:0000313" key="12">
    <source>
        <dbReference type="EMBL" id="CAH2258298.1"/>
    </source>
</evidence>
<evidence type="ECO:0000256" key="8">
    <source>
        <dbReference type="ARBA" id="ARBA00023015"/>
    </source>
</evidence>
<dbReference type="SUPFAM" id="SSF53335">
    <property type="entry name" value="S-adenosyl-L-methionine-dependent methyltransferases"/>
    <property type="match status" value="1"/>
</dbReference>
<dbReference type="Pfam" id="PF00398">
    <property type="entry name" value="RrnaAD"/>
    <property type="match status" value="1"/>
</dbReference>
<dbReference type="InterPro" id="IPR001737">
    <property type="entry name" value="KsgA/Erm"/>
</dbReference>
<evidence type="ECO:0000256" key="4">
    <source>
        <dbReference type="ARBA" id="ARBA00022679"/>
    </source>
</evidence>
<dbReference type="GO" id="GO:0005759">
    <property type="term" value="C:mitochondrial matrix"/>
    <property type="evidence" value="ECO:0007669"/>
    <property type="project" value="TreeGrafter"/>
</dbReference>
<keyword evidence="2 11" id="KW-0698">rRNA processing</keyword>
<reference evidence="12" key="1">
    <citation type="submission" date="2022-03" db="EMBL/GenBank/DDBJ databases">
        <authorList>
            <person name="Lindestad O."/>
        </authorList>
    </citation>
    <scope>NUCLEOTIDE SEQUENCE</scope>
</reference>
<proteinExistence type="inferred from homology"/>
<keyword evidence="3 11" id="KW-0489">Methyltransferase</keyword>
<comment type="caution">
    <text evidence="12">The sequence shown here is derived from an EMBL/GenBank/DDBJ whole genome shotgun (WGS) entry which is preliminary data.</text>
</comment>
<keyword evidence="9" id="KW-0496">Mitochondrion</keyword>
<sequence>MSAYEKCNTAAQTSEFKEVSAQKYRDIVDKVPKSLLKKYKTPESMYLINKNTAKCITETFINYISKNSPIVEINPGFGFLTQELLECQKDPIYLYEISNHFSQFLTDIQSQYPQRIHLKSGDFFGMWKLAFKDKLDDGNRVKELLGDLATDDNDRTLNIIGAMPSLTFVKHLITTIVFHNETSQLGRPDLYMAMPGHHYEFLTDSSVQLSKHKSMPALFQLLFDFKILNKVPKVHFLPWMLGQNTMKSSVIEENCLYLVRITRKMSLPCAPKDLPLLWYFFKPQTFSKTTRVIPMLEQWIPGCGVWLITGQDPPDTNKKVGPGKDDAALPHMTIFTQFGDLTLHQKVTVFKRFISWPEFEQCPYRVTMENNLPKFAANVDDDKNNIAAHIEDMESSDTENAPDH</sequence>
<dbReference type="EMBL" id="CAKXAJ010026143">
    <property type="protein sequence ID" value="CAH2258298.1"/>
    <property type="molecule type" value="Genomic_DNA"/>
</dbReference>
<dbReference type="Proteomes" id="UP000838756">
    <property type="component" value="Unassembled WGS sequence"/>
</dbReference>
<keyword evidence="8" id="KW-0805">Transcription regulation</keyword>
<dbReference type="Gene3D" id="3.40.50.150">
    <property type="entry name" value="Vaccinia Virus protein VP39"/>
    <property type="match status" value="1"/>
</dbReference>
<gene>
    <name evidence="12" type="primary">jg10524</name>
    <name evidence="12" type="ORF">PAEG_LOCUS23306</name>
</gene>
<dbReference type="GO" id="GO:0006391">
    <property type="term" value="P:transcription initiation at mitochondrial promoter"/>
    <property type="evidence" value="ECO:0007669"/>
    <property type="project" value="TreeGrafter"/>
</dbReference>
<evidence type="ECO:0000256" key="2">
    <source>
        <dbReference type="ARBA" id="ARBA00022552"/>
    </source>
</evidence>
<dbReference type="GO" id="GO:0000179">
    <property type="term" value="F:rRNA (adenine-N6,N6-)-dimethyltransferase activity"/>
    <property type="evidence" value="ECO:0007669"/>
    <property type="project" value="TreeGrafter"/>
</dbReference>
<evidence type="ECO:0000256" key="3">
    <source>
        <dbReference type="ARBA" id="ARBA00022603"/>
    </source>
</evidence>
<protein>
    <recommendedName>
        <fullName evidence="11">rRNA adenine N(6)-methyltransferase</fullName>
        <ecNumber evidence="11">2.1.1.-</ecNumber>
    </recommendedName>
</protein>
<keyword evidence="7" id="KW-0809">Transit peptide</keyword>
<dbReference type="AlphaFoldDB" id="A0A8S4SE51"/>
<dbReference type="InterPro" id="IPR029063">
    <property type="entry name" value="SAM-dependent_MTases_sf"/>
</dbReference>
<keyword evidence="4 11" id="KW-0808">Transferase</keyword>
<keyword evidence="13" id="KW-1185">Reference proteome</keyword>
<dbReference type="GO" id="GO:0003723">
    <property type="term" value="F:RNA binding"/>
    <property type="evidence" value="ECO:0007669"/>
    <property type="project" value="UniProtKB-KW"/>
</dbReference>
<evidence type="ECO:0000256" key="10">
    <source>
        <dbReference type="ARBA" id="ARBA00023163"/>
    </source>
</evidence>
<evidence type="ECO:0000256" key="11">
    <source>
        <dbReference type="RuleBase" id="RU362106"/>
    </source>
</evidence>
<organism evidence="12 13">
    <name type="scientific">Pararge aegeria aegeria</name>
    <dbReference type="NCBI Taxonomy" id="348720"/>
    <lineage>
        <taxon>Eukaryota</taxon>
        <taxon>Metazoa</taxon>
        <taxon>Ecdysozoa</taxon>
        <taxon>Arthropoda</taxon>
        <taxon>Hexapoda</taxon>
        <taxon>Insecta</taxon>
        <taxon>Pterygota</taxon>
        <taxon>Neoptera</taxon>
        <taxon>Endopterygota</taxon>
        <taxon>Lepidoptera</taxon>
        <taxon>Glossata</taxon>
        <taxon>Ditrysia</taxon>
        <taxon>Papilionoidea</taxon>
        <taxon>Nymphalidae</taxon>
        <taxon>Satyrinae</taxon>
        <taxon>Satyrini</taxon>
        <taxon>Parargina</taxon>
        <taxon>Pararge</taxon>
    </lineage>
</organism>
<evidence type="ECO:0000256" key="6">
    <source>
        <dbReference type="ARBA" id="ARBA00022884"/>
    </source>
</evidence>
<dbReference type="PANTHER" id="PTHR11727:SF13">
    <property type="entry name" value="DIMETHYLADENOSINE TRANSFERASE 2, MITOCHONDRIAL"/>
    <property type="match status" value="1"/>
</dbReference>
<dbReference type="GO" id="GO:0034246">
    <property type="term" value="F:mitochondrial transcription factor activity"/>
    <property type="evidence" value="ECO:0007669"/>
    <property type="project" value="TreeGrafter"/>
</dbReference>
<dbReference type="PIRSF" id="PIRSF027833">
    <property type="entry name" value="MtTFB2"/>
    <property type="match status" value="1"/>
</dbReference>
<evidence type="ECO:0000256" key="9">
    <source>
        <dbReference type="ARBA" id="ARBA00023128"/>
    </source>
</evidence>
<comment type="subcellular location">
    <subcellularLocation>
        <location evidence="1">Mitochondrion</location>
    </subcellularLocation>
</comment>
<dbReference type="PANTHER" id="PTHR11727">
    <property type="entry name" value="DIMETHYLADENOSINE TRANSFERASE"/>
    <property type="match status" value="1"/>
</dbReference>
<dbReference type="EC" id="2.1.1.-" evidence="11"/>
<keyword evidence="10" id="KW-0804">Transcription</keyword>
<evidence type="ECO:0000256" key="5">
    <source>
        <dbReference type="ARBA" id="ARBA00022691"/>
    </source>
</evidence>
<keyword evidence="6" id="KW-0694">RNA-binding</keyword>
<keyword evidence="5 11" id="KW-0949">S-adenosyl-L-methionine</keyword>
<dbReference type="OrthoDB" id="9895503at2759"/>
<evidence type="ECO:0000256" key="1">
    <source>
        <dbReference type="ARBA" id="ARBA00004173"/>
    </source>
</evidence>
<evidence type="ECO:0000256" key="7">
    <source>
        <dbReference type="ARBA" id="ARBA00022946"/>
    </source>
</evidence>
<comment type="similarity">
    <text evidence="11">Belongs to the class I-like SAM-binding methyltransferase superfamily. rRNA adenine N(6)-methyltransferase family.</text>
</comment>
<accession>A0A8S4SE51</accession>
<name>A0A8S4SE51_9NEOP</name>